<feature type="domain" description="B30.2/SPRY" evidence="10">
    <location>
        <begin position="366"/>
        <end position="555"/>
    </location>
</feature>
<dbReference type="SUPFAM" id="SSF49899">
    <property type="entry name" value="Concanavalin A-like lectins/glucanases"/>
    <property type="match status" value="1"/>
</dbReference>
<evidence type="ECO:0000256" key="4">
    <source>
        <dbReference type="ARBA" id="ARBA00022833"/>
    </source>
</evidence>
<dbReference type="SUPFAM" id="SSF57845">
    <property type="entry name" value="B-box zinc-binding domain"/>
    <property type="match status" value="1"/>
</dbReference>
<feature type="coiled-coil region" evidence="7">
    <location>
        <begin position="258"/>
        <end position="299"/>
    </location>
</feature>
<evidence type="ECO:0000256" key="2">
    <source>
        <dbReference type="ARBA" id="ARBA00022723"/>
    </source>
</evidence>
<proteinExistence type="predicted"/>
<evidence type="ECO:0000259" key="8">
    <source>
        <dbReference type="PROSITE" id="PS50089"/>
    </source>
</evidence>
<evidence type="ECO:0000313" key="12">
    <source>
        <dbReference type="Proteomes" id="UP000257200"/>
    </source>
</evidence>
<reference evidence="11" key="2">
    <citation type="submission" date="2025-09" db="UniProtKB">
        <authorList>
            <consortium name="Ensembl"/>
        </authorList>
    </citation>
    <scope>IDENTIFICATION</scope>
</reference>
<dbReference type="InterPro" id="IPR017907">
    <property type="entry name" value="Znf_RING_CS"/>
</dbReference>
<dbReference type="PROSITE" id="PS50089">
    <property type="entry name" value="ZF_RING_2"/>
    <property type="match status" value="1"/>
</dbReference>
<name>A0A3Q1EUX0_9TELE</name>
<keyword evidence="2" id="KW-0479">Metal-binding</keyword>
<evidence type="ECO:0000259" key="9">
    <source>
        <dbReference type="PROSITE" id="PS50119"/>
    </source>
</evidence>
<evidence type="ECO:0000256" key="1">
    <source>
        <dbReference type="ARBA" id="ARBA00022588"/>
    </source>
</evidence>
<dbReference type="SMART" id="SM00184">
    <property type="entry name" value="RING"/>
    <property type="match status" value="1"/>
</dbReference>
<dbReference type="SMART" id="SM00336">
    <property type="entry name" value="BBOX"/>
    <property type="match status" value="1"/>
</dbReference>
<dbReference type="Pfam" id="PF00622">
    <property type="entry name" value="SPRY"/>
    <property type="match status" value="1"/>
</dbReference>
<dbReference type="PANTHER" id="PTHR25465">
    <property type="entry name" value="B-BOX DOMAIN CONTAINING"/>
    <property type="match status" value="1"/>
</dbReference>
<dbReference type="FunCoup" id="A0A3Q1EUX0">
    <property type="interactions" value="7"/>
</dbReference>
<keyword evidence="1" id="KW-0399">Innate immunity</keyword>
<organism evidence="11 12">
    <name type="scientific">Acanthochromis polyacanthus</name>
    <name type="common">spiny chromis</name>
    <dbReference type="NCBI Taxonomy" id="80966"/>
    <lineage>
        <taxon>Eukaryota</taxon>
        <taxon>Metazoa</taxon>
        <taxon>Chordata</taxon>
        <taxon>Craniata</taxon>
        <taxon>Vertebrata</taxon>
        <taxon>Euteleostomi</taxon>
        <taxon>Actinopterygii</taxon>
        <taxon>Neopterygii</taxon>
        <taxon>Teleostei</taxon>
        <taxon>Neoteleostei</taxon>
        <taxon>Acanthomorphata</taxon>
        <taxon>Ovalentaria</taxon>
        <taxon>Pomacentridae</taxon>
        <taxon>Acanthochromis</taxon>
    </lineage>
</organism>
<protein>
    <submittedName>
        <fullName evidence="11">Tripartite motif-containing protein 16-like</fullName>
    </submittedName>
</protein>
<evidence type="ECO:0000256" key="7">
    <source>
        <dbReference type="SAM" id="Coils"/>
    </source>
</evidence>
<evidence type="ECO:0000259" key="10">
    <source>
        <dbReference type="PROSITE" id="PS50188"/>
    </source>
</evidence>
<dbReference type="PROSITE" id="PS00518">
    <property type="entry name" value="ZF_RING_1"/>
    <property type="match status" value="1"/>
</dbReference>
<dbReference type="InterPro" id="IPR058030">
    <property type="entry name" value="TRIM8/14/16/25/29/45/65_CC"/>
</dbReference>
<evidence type="ECO:0000256" key="5">
    <source>
        <dbReference type="ARBA" id="ARBA00022859"/>
    </source>
</evidence>
<dbReference type="GeneTree" id="ENSGT01150000286931"/>
<dbReference type="Gene3D" id="3.30.40.10">
    <property type="entry name" value="Zinc/RING finger domain, C3HC4 (zinc finger)"/>
    <property type="match status" value="1"/>
</dbReference>
<dbReference type="InterPro" id="IPR000315">
    <property type="entry name" value="Znf_B-box"/>
</dbReference>
<dbReference type="SMART" id="SM00449">
    <property type="entry name" value="SPRY"/>
    <property type="match status" value="1"/>
</dbReference>
<dbReference type="AlphaFoldDB" id="A0A3Q1EUX0"/>
<dbReference type="PROSITE" id="PS50188">
    <property type="entry name" value="B302_SPRY"/>
    <property type="match status" value="1"/>
</dbReference>
<dbReference type="GO" id="GO:0008270">
    <property type="term" value="F:zinc ion binding"/>
    <property type="evidence" value="ECO:0007669"/>
    <property type="project" value="UniProtKB-KW"/>
</dbReference>
<dbReference type="Gene3D" id="2.60.120.920">
    <property type="match status" value="1"/>
</dbReference>
<feature type="domain" description="RING-type" evidence="8">
    <location>
        <begin position="15"/>
        <end position="58"/>
    </location>
</feature>
<keyword evidence="7" id="KW-0175">Coiled coil</keyword>
<dbReference type="InParanoid" id="A0A3Q1EUX0"/>
<dbReference type="InterPro" id="IPR013083">
    <property type="entry name" value="Znf_RING/FYVE/PHD"/>
</dbReference>
<sequence length="555" mass="64053">MAQRGVQLDRETFSCSVCLDLLKDPVTIPCGHSYCMTCINTHWDGEDEQRNHSCPQCRKTFRPRPVLEQNAMLAALMEELKKAGLQAAPADHHFAAPEDVACDLCTGRKRKAVKTCLVCPASYCENHLQPHYDAPPLKRHKLVEPSKDLQENICSRHDEVMKLFCRTDQQLICYLCSVAEHKGHDTVSAAAERTEKQKELEVSRLNIQQRIQDKEKDVEALLQELGVTSVSAEETMFNSWHILEALIRLIQNSSNVLHRQIRSQRKAEESRAQELRKKLKQEIRDLKRKAAELKKLSETPDHTQFLLNCPSVSALSESAHTSSINIRPRRHFEEVVNVMEKLKESVQYKLMNHWKSISHIVNLSDMLLPESEPKTRAEFLRYSRDITMDLNTLCRWLVLYDGDRKIPTEWDGTSYPRYPGEFARQYQVLSRQRLVRRCYWEVELMVGSCIAVSYPSISRRVPDCGFGHNDKSWSLYRDRNSFEFKHKDITTPIFGPQSSRVGVYLDYSAGILSFYDVSETTTLLYRVQTTFTEPLYAGLETNTFTLIGKMNWTAQ</sequence>
<dbReference type="CDD" id="cd19842">
    <property type="entry name" value="Bbox1_TRIM25-like_C-IV"/>
    <property type="match status" value="1"/>
</dbReference>
<dbReference type="Pfam" id="PF00643">
    <property type="entry name" value="zf-B_box"/>
    <property type="match status" value="1"/>
</dbReference>
<dbReference type="SUPFAM" id="SSF57850">
    <property type="entry name" value="RING/U-box"/>
    <property type="match status" value="1"/>
</dbReference>
<dbReference type="PANTHER" id="PTHR25465:SF5">
    <property type="entry name" value="E3 UBIQUITIN_ISG15 LIGASE TRIM25-RELATED"/>
    <property type="match status" value="1"/>
</dbReference>
<dbReference type="InterPro" id="IPR043136">
    <property type="entry name" value="B30.2/SPRY_sf"/>
</dbReference>
<keyword evidence="4" id="KW-0862">Zinc</keyword>
<keyword evidence="3 6" id="KW-0863">Zinc-finger</keyword>
<evidence type="ECO:0000256" key="6">
    <source>
        <dbReference type="PROSITE-ProRule" id="PRU00024"/>
    </source>
</evidence>
<evidence type="ECO:0000256" key="3">
    <source>
        <dbReference type="ARBA" id="ARBA00022771"/>
    </source>
</evidence>
<reference evidence="11" key="1">
    <citation type="submission" date="2025-08" db="UniProtKB">
        <authorList>
            <consortium name="Ensembl"/>
        </authorList>
    </citation>
    <scope>IDENTIFICATION</scope>
</reference>
<dbReference type="Gene3D" id="4.10.830.40">
    <property type="match status" value="1"/>
</dbReference>
<dbReference type="Pfam" id="PF15227">
    <property type="entry name" value="zf-C3HC4_4"/>
    <property type="match status" value="1"/>
</dbReference>
<dbReference type="InterPro" id="IPR003877">
    <property type="entry name" value="SPRY_dom"/>
</dbReference>
<dbReference type="InterPro" id="IPR013320">
    <property type="entry name" value="ConA-like_dom_sf"/>
</dbReference>
<dbReference type="InterPro" id="IPR001841">
    <property type="entry name" value="Znf_RING"/>
</dbReference>
<dbReference type="PROSITE" id="PS50119">
    <property type="entry name" value="ZF_BBOX"/>
    <property type="match status" value="1"/>
</dbReference>
<dbReference type="InterPro" id="IPR051051">
    <property type="entry name" value="E3_ubiq-ligase_TRIM/RNF"/>
</dbReference>
<accession>A0A3Q1EUX0</accession>
<dbReference type="PRINTS" id="PR01407">
    <property type="entry name" value="BUTYPHLNCDUF"/>
</dbReference>
<dbReference type="STRING" id="80966.ENSAPOP00000007844"/>
<dbReference type="InterPro" id="IPR001870">
    <property type="entry name" value="B30.2/SPRY"/>
</dbReference>
<dbReference type="InterPro" id="IPR003879">
    <property type="entry name" value="Butyrophylin_SPRY"/>
</dbReference>
<feature type="domain" description="B box-type" evidence="9">
    <location>
        <begin position="149"/>
        <end position="189"/>
    </location>
</feature>
<keyword evidence="12" id="KW-1185">Reference proteome</keyword>
<evidence type="ECO:0000313" key="11">
    <source>
        <dbReference type="Ensembl" id="ENSAPOP00000007844.1"/>
    </source>
</evidence>
<dbReference type="Gene3D" id="3.30.160.60">
    <property type="entry name" value="Classic Zinc Finger"/>
    <property type="match status" value="1"/>
</dbReference>
<dbReference type="GO" id="GO:0045087">
    <property type="term" value="P:innate immune response"/>
    <property type="evidence" value="ECO:0007669"/>
    <property type="project" value="UniProtKB-KW"/>
</dbReference>
<dbReference type="Ensembl" id="ENSAPOT00000004259.1">
    <property type="protein sequence ID" value="ENSAPOP00000007844.1"/>
    <property type="gene ID" value="ENSAPOG00000009866.1"/>
</dbReference>
<dbReference type="Pfam" id="PF25600">
    <property type="entry name" value="TRIM_CC"/>
    <property type="match status" value="1"/>
</dbReference>
<keyword evidence="5" id="KW-0391">Immunity</keyword>
<dbReference type="CDD" id="cd19769">
    <property type="entry name" value="Bbox2_TRIM16-like"/>
    <property type="match status" value="1"/>
</dbReference>
<dbReference type="Proteomes" id="UP000257200">
    <property type="component" value="Unplaced"/>
</dbReference>